<name>A0A367QLX4_9NOSO</name>
<gene>
    <name evidence="1" type="ORF">A6770_28060</name>
</gene>
<organism evidence="1 2">
    <name type="scientific">Nostoc minutum NIES-26</name>
    <dbReference type="NCBI Taxonomy" id="1844469"/>
    <lineage>
        <taxon>Bacteria</taxon>
        <taxon>Bacillati</taxon>
        <taxon>Cyanobacteriota</taxon>
        <taxon>Cyanophyceae</taxon>
        <taxon>Nostocales</taxon>
        <taxon>Nostocaceae</taxon>
        <taxon>Nostoc</taxon>
    </lineage>
</organism>
<reference evidence="1" key="1">
    <citation type="submission" date="2016-04" db="EMBL/GenBank/DDBJ databases">
        <authorList>
            <person name="Tabuchi Yagui T.R."/>
        </authorList>
    </citation>
    <scope>NUCLEOTIDE SEQUENCE [LARGE SCALE GENOMIC DNA]</scope>
    <source>
        <strain evidence="1">NIES-26</strain>
    </source>
</reference>
<dbReference type="Proteomes" id="UP000252107">
    <property type="component" value="Unassembled WGS sequence"/>
</dbReference>
<dbReference type="EMBL" id="LXQD01000315">
    <property type="protein sequence ID" value="RCJ25196.1"/>
    <property type="molecule type" value="Genomic_DNA"/>
</dbReference>
<sequence>MYIGETEDIYKRLLQHKHKNKYEFWTDTYFISTKKNILHRGNIQYLEYKFIELAKKSNNIDVFNKKGYCKIPNLIPSDQQFTEYFFNYCKDLLAKLGLEFE</sequence>
<dbReference type="AlphaFoldDB" id="A0A367QLX4"/>
<proteinExistence type="predicted"/>
<comment type="caution">
    <text evidence="1">The sequence shown here is derived from an EMBL/GenBank/DDBJ whole genome shotgun (WGS) entry which is preliminary data.</text>
</comment>
<protein>
    <recommendedName>
        <fullName evidence="3">GIY-YIG domain-containing protein</fullName>
    </recommendedName>
</protein>
<dbReference type="CDD" id="cd10447">
    <property type="entry name" value="GIY-YIG_unchar_2"/>
    <property type="match status" value="1"/>
</dbReference>
<accession>A0A367QLX4</accession>
<keyword evidence="2" id="KW-1185">Reference proteome</keyword>
<evidence type="ECO:0008006" key="3">
    <source>
        <dbReference type="Google" id="ProtNLM"/>
    </source>
</evidence>
<evidence type="ECO:0000313" key="1">
    <source>
        <dbReference type="EMBL" id="RCJ25196.1"/>
    </source>
</evidence>
<evidence type="ECO:0000313" key="2">
    <source>
        <dbReference type="Proteomes" id="UP000252107"/>
    </source>
</evidence>